<sequence length="279" mass="30461">MCRESEKCPRLYPKRERRDDTRDRGGVPRGEIKSYKGALVSAGGVGNTSTSSTIAESSKGKGKALDHREDKRGQYNDGDKERHHGDNNRSLRMPPREHRNQGGVTRGIQRNIGGQRSRNGDMRTEKKGDYAGITEATYKKSPSEHSAKNVRKGIDFEEIVLGTDELGNMIDRMDMLEPGTLVEDSVDAGLEDDIDLLAEYGGDNGAICNDVTEENNGINEEVLGEGTDMQGTMEADGDLVSCNEGVNEGINDSGIIETDATCHNSEEESCYKGLQTWGG</sequence>
<evidence type="ECO:0000313" key="2">
    <source>
        <dbReference type="EMBL" id="CAH2070661.1"/>
    </source>
</evidence>
<feature type="region of interest" description="Disordered" evidence="1">
    <location>
        <begin position="1"/>
        <end position="127"/>
    </location>
</feature>
<protein>
    <submittedName>
        <fullName evidence="2">Uncharacterized protein</fullName>
    </submittedName>
</protein>
<proteinExistence type="predicted"/>
<evidence type="ECO:0000313" key="3">
    <source>
        <dbReference type="Proteomes" id="UP000836841"/>
    </source>
</evidence>
<keyword evidence="3" id="KW-1185">Reference proteome</keyword>
<dbReference type="AlphaFoldDB" id="A0AAU9SRD7"/>
<name>A0AAU9SRD7_THLAR</name>
<evidence type="ECO:0000256" key="1">
    <source>
        <dbReference type="SAM" id="MobiDB-lite"/>
    </source>
</evidence>
<feature type="compositionally biased region" description="Basic and acidic residues" evidence="1">
    <location>
        <begin position="63"/>
        <end position="100"/>
    </location>
</feature>
<feature type="compositionally biased region" description="Polar residues" evidence="1">
    <location>
        <begin position="47"/>
        <end position="56"/>
    </location>
</feature>
<dbReference type="EMBL" id="OU466862">
    <property type="protein sequence ID" value="CAH2070661.1"/>
    <property type="molecule type" value="Genomic_DNA"/>
</dbReference>
<dbReference type="Proteomes" id="UP000836841">
    <property type="component" value="Chromosome 6"/>
</dbReference>
<organism evidence="2 3">
    <name type="scientific">Thlaspi arvense</name>
    <name type="common">Field penny-cress</name>
    <dbReference type="NCBI Taxonomy" id="13288"/>
    <lineage>
        <taxon>Eukaryota</taxon>
        <taxon>Viridiplantae</taxon>
        <taxon>Streptophyta</taxon>
        <taxon>Embryophyta</taxon>
        <taxon>Tracheophyta</taxon>
        <taxon>Spermatophyta</taxon>
        <taxon>Magnoliopsida</taxon>
        <taxon>eudicotyledons</taxon>
        <taxon>Gunneridae</taxon>
        <taxon>Pentapetalae</taxon>
        <taxon>rosids</taxon>
        <taxon>malvids</taxon>
        <taxon>Brassicales</taxon>
        <taxon>Brassicaceae</taxon>
        <taxon>Thlaspideae</taxon>
        <taxon>Thlaspi</taxon>
    </lineage>
</organism>
<reference evidence="2 3" key="1">
    <citation type="submission" date="2022-03" db="EMBL/GenBank/DDBJ databases">
        <authorList>
            <person name="Nunn A."/>
            <person name="Chopra R."/>
            <person name="Nunn A."/>
            <person name="Contreras Garrido A."/>
        </authorList>
    </citation>
    <scope>NUCLEOTIDE SEQUENCE [LARGE SCALE GENOMIC DNA]</scope>
</reference>
<feature type="compositionally biased region" description="Basic and acidic residues" evidence="1">
    <location>
        <begin position="118"/>
        <end position="127"/>
    </location>
</feature>
<accession>A0AAU9SRD7</accession>
<feature type="compositionally biased region" description="Basic and acidic residues" evidence="1">
    <location>
        <begin position="1"/>
        <end position="34"/>
    </location>
</feature>
<gene>
    <name evidence="2" type="ORF">TAV2_LOCUS18848</name>
</gene>